<keyword evidence="4" id="KW-1185">Reference proteome</keyword>
<dbReference type="SUPFAM" id="SSF81593">
    <property type="entry name" value="Nucleotidyltransferase substrate binding subunit/domain"/>
    <property type="match status" value="1"/>
</dbReference>
<dbReference type="Pfam" id="PF05168">
    <property type="entry name" value="HEPN"/>
    <property type="match status" value="1"/>
</dbReference>
<protein>
    <submittedName>
        <fullName evidence="2">HEPN domain-containing protein</fullName>
    </submittedName>
</protein>
<feature type="domain" description="HEPN" evidence="1">
    <location>
        <begin position="200"/>
        <end position="251"/>
    </location>
</feature>
<gene>
    <name evidence="3" type="ORF">J9260_18515</name>
    <name evidence="2" type="ORF">J9260_18580</name>
</gene>
<geneLocation type="plasmid" evidence="2 4">
    <name>pTunz4</name>
</geneLocation>
<dbReference type="KEGG" id="tun:J9260_18515"/>
<accession>A0A975FD58</accession>
<dbReference type="KEGG" id="tun:J9260_18580"/>
<dbReference type="EMBL" id="CP072799">
    <property type="protein sequence ID" value="QTR55510.1"/>
    <property type="molecule type" value="Genomic_DNA"/>
</dbReference>
<organism evidence="2 4">
    <name type="scientific">Thiothrix unzii</name>
    <dbReference type="NCBI Taxonomy" id="111769"/>
    <lineage>
        <taxon>Bacteria</taxon>
        <taxon>Pseudomonadati</taxon>
        <taxon>Pseudomonadota</taxon>
        <taxon>Gammaproteobacteria</taxon>
        <taxon>Thiotrichales</taxon>
        <taxon>Thiotrichaceae</taxon>
        <taxon>Thiothrix</taxon>
    </lineage>
</organism>
<evidence type="ECO:0000313" key="4">
    <source>
        <dbReference type="Proteomes" id="UP000672009"/>
    </source>
</evidence>
<evidence type="ECO:0000259" key="1">
    <source>
        <dbReference type="Pfam" id="PF05168"/>
    </source>
</evidence>
<reference evidence="2" key="1">
    <citation type="submission" date="2021-04" db="EMBL/GenBank/DDBJ databases">
        <title>Genomics, taxonomy and metabolism of representatives of sulfur bacteria of the genus Thiothrix: Thiothrix fructosivorans QT, Thiothrix unzii A1T and three new species, Thiothrix subterranea sp. nov., Thiothrix litoralis sp. nov. and 'Candidatus Thiothrix anitrata' sp. nov.</title>
        <authorList>
            <person name="Ravin N.V."/>
            <person name="Smolyakov D."/>
            <person name="Rudenko T.S."/>
            <person name="Mardanov A.V."/>
            <person name="Beletsky A.V."/>
            <person name="Markov N.D."/>
            <person name="Fomenkov A.I."/>
            <person name="Roberts R.J."/>
            <person name="Karnachuk O.V."/>
            <person name="Novikov A."/>
            <person name="Grabovich M.Y."/>
        </authorList>
    </citation>
    <scope>NUCLEOTIDE SEQUENCE</scope>
    <source>
        <strain evidence="2">A1</strain>
        <plasmid evidence="2">pTunz4</plasmid>
    </source>
</reference>
<keyword evidence="2" id="KW-0614">Plasmid</keyword>
<dbReference type="EMBL" id="CP072799">
    <property type="protein sequence ID" value="QTR55499.1"/>
    <property type="molecule type" value="Genomic_DNA"/>
</dbReference>
<evidence type="ECO:0000313" key="2">
    <source>
        <dbReference type="EMBL" id="QTR55499.1"/>
    </source>
</evidence>
<proteinExistence type="predicted"/>
<dbReference type="InterPro" id="IPR007842">
    <property type="entry name" value="HEPN_dom"/>
</dbReference>
<evidence type="ECO:0000313" key="3">
    <source>
        <dbReference type="EMBL" id="QTR55510.1"/>
    </source>
</evidence>
<dbReference type="RefSeq" id="WP_210220946.1">
    <property type="nucleotide sequence ID" value="NZ_CP072799.1"/>
</dbReference>
<dbReference type="Gene3D" id="1.20.120.330">
    <property type="entry name" value="Nucleotidyltransferases domain 2"/>
    <property type="match status" value="1"/>
</dbReference>
<sequence>MSNELKGHIDEHMPHIDEMLAEQNIPIHKRFFIAGKLFVETAIQKSSFQSNDELLKSEVYRECILPLFNDWYFEKYGDLAKGPGGDVYSGVVLAYGQPVKLNIPATTNEVLEEGKLAKMTFPDHLQESENLEDLIEPKFKLSKMEESSVCELRSQIERVVALTRSINLDLNMASNVNQPASDMVQGIWSHFEKGISDMLSLKNERASIACWEFHLAIEKSIKVLIHSKSGSSKHGHNLKDLITHLSKFESGVDSSGLAGLPSDKEAIKLRYAEMIKTPIDAFKYYLVALEFVSDIVSRLEHKVGIKNASFTLKMAPWAK</sequence>
<name>A0A975FD58_9GAMM</name>
<dbReference type="AlphaFoldDB" id="A0A975FD58"/>
<dbReference type="Proteomes" id="UP000672009">
    <property type="component" value="Plasmid pTunz4"/>
</dbReference>